<dbReference type="GO" id="GO:0005829">
    <property type="term" value="C:cytosol"/>
    <property type="evidence" value="ECO:0007669"/>
    <property type="project" value="TreeGrafter"/>
</dbReference>
<keyword evidence="9" id="KW-0418">Kinase</keyword>
<evidence type="ECO:0000256" key="3">
    <source>
        <dbReference type="ARBA" id="ARBA00008045"/>
    </source>
</evidence>
<dbReference type="Pfam" id="PF00651">
    <property type="entry name" value="BTB"/>
    <property type="match status" value="1"/>
</dbReference>
<keyword evidence="10" id="KW-0067">ATP-binding</keyword>
<evidence type="ECO:0000256" key="4">
    <source>
        <dbReference type="ARBA" id="ARBA00010688"/>
    </source>
</evidence>
<dbReference type="PANTHER" id="PTHR45769:SF3">
    <property type="entry name" value="ADENOSINE KINASE"/>
    <property type="match status" value="1"/>
</dbReference>
<dbReference type="Proteomes" id="UP000663829">
    <property type="component" value="Unassembled WGS sequence"/>
</dbReference>
<protein>
    <recommendedName>
        <fullName evidence="5">adenosine kinase</fullName>
        <ecNumber evidence="5">2.7.1.20</ecNumber>
    </recommendedName>
</protein>
<dbReference type="Gene3D" id="3.30.710.10">
    <property type="entry name" value="Potassium Channel Kv1.1, Chain A"/>
    <property type="match status" value="1"/>
</dbReference>
<evidence type="ECO:0000256" key="9">
    <source>
        <dbReference type="ARBA" id="ARBA00022777"/>
    </source>
</evidence>
<feature type="region of interest" description="Disordered" evidence="12">
    <location>
        <begin position="372"/>
        <end position="409"/>
    </location>
</feature>
<evidence type="ECO:0000256" key="7">
    <source>
        <dbReference type="ARBA" id="ARBA00022726"/>
    </source>
</evidence>
<evidence type="ECO:0000313" key="16">
    <source>
        <dbReference type="EMBL" id="CAF3586705.1"/>
    </source>
</evidence>
<dbReference type="PANTHER" id="PTHR45769">
    <property type="entry name" value="ADENOSINE KINASE"/>
    <property type="match status" value="1"/>
</dbReference>
<dbReference type="GO" id="GO:0044209">
    <property type="term" value="P:AMP salvage"/>
    <property type="evidence" value="ECO:0007669"/>
    <property type="project" value="UniProtKB-UniPathway"/>
</dbReference>
<dbReference type="SUPFAM" id="SSF53613">
    <property type="entry name" value="Ribokinase-like"/>
    <property type="match status" value="1"/>
</dbReference>
<feature type="compositionally biased region" description="Basic and acidic residues" evidence="12">
    <location>
        <begin position="689"/>
        <end position="701"/>
    </location>
</feature>
<dbReference type="Gene3D" id="1.25.40.420">
    <property type="match status" value="1"/>
</dbReference>
<feature type="domain" description="BTB" evidence="13">
    <location>
        <begin position="790"/>
        <end position="879"/>
    </location>
</feature>
<dbReference type="Proteomes" id="UP000681722">
    <property type="component" value="Unassembled WGS sequence"/>
</dbReference>
<comment type="cofactor">
    <cofactor evidence="1">
        <name>Mg(2+)</name>
        <dbReference type="ChEBI" id="CHEBI:18420"/>
    </cofactor>
</comment>
<dbReference type="InterPro" id="IPR009053">
    <property type="entry name" value="Prefoldin"/>
</dbReference>
<organism evidence="15 17">
    <name type="scientific">Didymodactylos carnosus</name>
    <dbReference type="NCBI Taxonomy" id="1234261"/>
    <lineage>
        <taxon>Eukaryota</taxon>
        <taxon>Metazoa</taxon>
        <taxon>Spiralia</taxon>
        <taxon>Gnathifera</taxon>
        <taxon>Rotifera</taxon>
        <taxon>Eurotatoria</taxon>
        <taxon>Bdelloidea</taxon>
        <taxon>Philodinida</taxon>
        <taxon>Philodinidae</taxon>
        <taxon>Didymodactylos</taxon>
    </lineage>
</organism>
<dbReference type="PROSITE" id="PS00584">
    <property type="entry name" value="PFKB_KINASES_2"/>
    <property type="match status" value="1"/>
</dbReference>
<dbReference type="GO" id="GO:0051082">
    <property type="term" value="F:unfolded protein binding"/>
    <property type="evidence" value="ECO:0007669"/>
    <property type="project" value="InterPro"/>
</dbReference>
<feature type="active site" description="Proton acceptor" evidence="11">
    <location>
        <position position="332"/>
    </location>
</feature>
<evidence type="ECO:0000256" key="1">
    <source>
        <dbReference type="ARBA" id="ARBA00001946"/>
    </source>
</evidence>
<dbReference type="Pfam" id="PF22486">
    <property type="entry name" value="MATH_2"/>
    <property type="match status" value="1"/>
</dbReference>
<dbReference type="Pfam" id="PF00294">
    <property type="entry name" value="PfkB"/>
    <property type="match status" value="2"/>
</dbReference>
<evidence type="ECO:0000313" key="15">
    <source>
        <dbReference type="EMBL" id="CAF0801654.1"/>
    </source>
</evidence>
<evidence type="ECO:0000313" key="17">
    <source>
        <dbReference type="Proteomes" id="UP000663829"/>
    </source>
</evidence>
<evidence type="ECO:0000259" key="14">
    <source>
        <dbReference type="PROSITE" id="PS50144"/>
    </source>
</evidence>
<evidence type="ECO:0000256" key="12">
    <source>
        <dbReference type="SAM" id="MobiDB-lite"/>
    </source>
</evidence>
<dbReference type="InterPro" id="IPR001805">
    <property type="entry name" value="Adenokinase"/>
</dbReference>
<evidence type="ECO:0000256" key="8">
    <source>
        <dbReference type="ARBA" id="ARBA00022741"/>
    </source>
</evidence>
<dbReference type="InterPro" id="IPR002083">
    <property type="entry name" value="MATH/TRAF_dom"/>
</dbReference>
<dbReference type="PROSITE" id="PS50144">
    <property type="entry name" value="MATH"/>
    <property type="match status" value="1"/>
</dbReference>
<dbReference type="Pfam" id="PF01920">
    <property type="entry name" value="Prefoldin_2"/>
    <property type="match status" value="1"/>
</dbReference>
<dbReference type="UniPathway" id="UPA00588">
    <property type="reaction ID" value="UER00659"/>
</dbReference>
<dbReference type="SUPFAM" id="SSF54695">
    <property type="entry name" value="POZ domain"/>
    <property type="match status" value="1"/>
</dbReference>
<feature type="region of interest" description="Disordered" evidence="12">
    <location>
        <begin position="688"/>
        <end position="746"/>
    </location>
</feature>
<dbReference type="Gene3D" id="3.40.1190.20">
    <property type="match status" value="2"/>
</dbReference>
<comment type="similarity">
    <text evidence="3">Belongs to the prefoldin subunit beta family.</text>
</comment>
<sequence length="1005" mass="112648">MGTNAREEEVQKALGQLQMKMIDIQNSLRKSGTQIEGYKREIQRSKLTDREINSLKANVPMYSPVGRMFVQNTKAEIREQIENKIKTCEDDIKKQEITYCLPSIMADSSSQPASQKLRYGLKPNDAILAGDEHKDLVERLLHDHTYDLVAGGSTQNTMRAAVWLLQQPNVATYMGCVGRDKYGQLMQEEGSKAGLIVSYEVNPDHSTGTCAVLITENNRSLVANLAAANHFTMSHLDKVENWAYVEKAKIIYTAVRLFEARSFAKAQLKLDTEDIPTIAKALSELSKKNSTRPRVVVITQGSDPTIMAIKSEVRSFEVKTAPKIVDTNGAGDSFVGGFLAYLALNKNHDECVQAGTYVAYEYMDNVVLNSTNSTSSTSQTTSTPTTTTVSSSSSSRPTHSSKRTFSESDSSSRTERHLYSFSHMWIINYLSSYIDDSGSPNCLQSEQFSPIGTPYSNTNWSLKLYPRGVNDKQHNYIAIFLKYVSGTTTNIKAKAEFNLISRQNELVMLRSTNFHMFNSGSDWGYSEFLDSTYLNSRRSDLLNDDRLRVYVRVIIVDEKEHNLNNDLLLQQQQLATQSKISASCSSSSSTASSSSSVAAQQLPPISTASSLPVTHHYYQGLFSDDKERLKSIELLSKQIKTLFDEQKFTDVNIHVIPKQQQQQKEQTCSSWSCCSCCEQQQEQDTQVLNKDHHHDQTDDLSSRSNSIVPTTTRRATRSTSRIAQSSSDSTSCSTSSSNCGEESSTLSFKPTKRSTVCLCFCHHHTHVESRRYKDDIHVDETSSSSTESSLDSYYAVVRPLATYHAHKAILMARSSAFAQQISHAQQKQQRTTTTTKLNHIEFNGNECNTPLDIYIDGLKPSTVYGMLTYMYAGRIDTKSLTTGAQDDQSINPIDLYRASVIYDLHELRDISKYQMLEVLKSDTAVEMLEVADEANDYELKQQVLSYIRSNAAAVSKTDGWLNFSKKNPHLLIDAFRSLVIPPNNSQSTETTKCHHRSNLKCLKQD</sequence>
<dbReference type="SUPFAM" id="SSF49599">
    <property type="entry name" value="TRAF domain-like"/>
    <property type="match status" value="1"/>
</dbReference>
<dbReference type="GO" id="GO:0016272">
    <property type="term" value="C:prefoldin complex"/>
    <property type="evidence" value="ECO:0007669"/>
    <property type="project" value="InterPro"/>
</dbReference>
<dbReference type="AlphaFoldDB" id="A0A813T052"/>
<dbReference type="EMBL" id="CAJNOQ010000442">
    <property type="protein sequence ID" value="CAF0801654.1"/>
    <property type="molecule type" value="Genomic_DNA"/>
</dbReference>
<evidence type="ECO:0000256" key="6">
    <source>
        <dbReference type="ARBA" id="ARBA00022679"/>
    </source>
</evidence>
<dbReference type="EC" id="2.7.1.20" evidence="5"/>
<dbReference type="Gene3D" id="3.30.1110.10">
    <property type="match status" value="1"/>
</dbReference>
<proteinExistence type="inferred from homology"/>
<dbReference type="EMBL" id="CAJOBC010000442">
    <property type="protein sequence ID" value="CAF3586705.1"/>
    <property type="molecule type" value="Genomic_DNA"/>
</dbReference>
<dbReference type="GO" id="GO:0004001">
    <property type="term" value="F:adenosine kinase activity"/>
    <property type="evidence" value="ECO:0007669"/>
    <property type="project" value="UniProtKB-EC"/>
</dbReference>
<dbReference type="Gene3D" id="1.10.287.370">
    <property type="match status" value="1"/>
</dbReference>
<dbReference type="GO" id="GO:0005634">
    <property type="term" value="C:nucleus"/>
    <property type="evidence" value="ECO:0007669"/>
    <property type="project" value="TreeGrafter"/>
</dbReference>
<evidence type="ECO:0000256" key="2">
    <source>
        <dbReference type="ARBA" id="ARBA00004801"/>
    </source>
</evidence>
<dbReference type="GO" id="GO:0006166">
    <property type="term" value="P:purine ribonucleoside salvage"/>
    <property type="evidence" value="ECO:0007669"/>
    <property type="project" value="UniProtKB-KW"/>
</dbReference>
<keyword evidence="8" id="KW-0547">Nucleotide-binding</keyword>
<keyword evidence="6" id="KW-0808">Transferase</keyword>
<dbReference type="InterPro" id="IPR011333">
    <property type="entry name" value="SKP1/BTB/POZ_sf"/>
</dbReference>
<dbReference type="GO" id="GO:0006457">
    <property type="term" value="P:protein folding"/>
    <property type="evidence" value="ECO:0007669"/>
    <property type="project" value="InterPro"/>
</dbReference>
<dbReference type="InterPro" id="IPR008974">
    <property type="entry name" value="TRAF-like"/>
</dbReference>
<evidence type="ECO:0000259" key="13">
    <source>
        <dbReference type="PROSITE" id="PS50097"/>
    </source>
</evidence>
<keyword evidence="7" id="KW-0660">Purine salvage</keyword>
<dbReference type="InterPro" id="IPR029056">
    <property type="entry name" value="Ribokinase-like"/>
</dbReference>
<evidence type="ECO:0000256" key="10">
    <source>
        <dbReference type="ARBA" id="ARBA00022840"/>
    </source>
</evidence>
<dbReference type="InterPro" id="IPR000210">
    <property type="entry name" value="BTB/POZ_dom"/>
</dbReference>
<dbReference type="InterPro" id="IPR011611">
    <property type="entry name" value="PfkB_dom"/>
</dbReference>
<evidence type="ECO:0000256" key="5">
    <source>
        <dbReference type="ARBA" id="ARBA00012119"/>
    </source>
</evidence>
<feature type="compositionally biased region" description="Low complexity" evidence="12">
    <location>
        <begin position="372"/>
        <end position="398"/>
    </location>
</feature>
<dbReference type="Gene3D" id="2.60.210.10">
    <property type="entry name" value="Apoptosis, Tumor Necrosis Factor Receptor Associated Protein 2, Chain A"/>
    <property type="match status" value="1"/>
</dbReference>
<accession>A0A813T052</accession>
<feature type="compositionally biased region" description="Low complexity" evidence="12">
    <location>
        <begin position="710"/>
        <end position="746"/>
    </location>
</feature>
<dbReference type="SUPFAM" id="SSF46579">
    <property type="entry name" value="Prefoldin"/>
    <property type="match status" value="1"/>
</dbReference>
<dbReference type="OrthoDB" id="6434910at2759"/>
<keyword evidence="17" id="KW-1185">Reference proteome</keyword>
<dbReference type="PRINTS" id="PR00989">
    <property type="entry name" value="ADENOKINASE"/>
</dbReference>
<dbReference type="CDD" id="cd23164">
    <property type="entry name" value="Prefoldin_1"/>
    <property type="match status" value="1"/>
</dbReference>
<dbReference type="CDD" id="cd18186">
    <property type="entry name" value="BTB_POZ_ZBTB_KLHL-like"/>
    <property type="match status" value="1"/>
</dbReference>
<dbReference type="InterPro" id="IPR002777">
    <property type="entry name" value="PFD_beta-like"/>
</dbReference>
<reference evidence="15" key="1">
    <citation type="submission" date="2021-02" db="EMBL/GenBank/DDBJ databases">
        <authorList>
            <person name="Nowell W R."/>
        </authorList>
    </citation>
    <scope>NUCLEOTIDE SEQUENCE</scope>
</reference>
<dbReference type="GO" id="GO:0006144">
    <property type="term" value="P:purine nucleobase metabolic process"/>
    <property type="evidence" value="ECO:0007669"/>
    <property type="project" value="TreeGrafter"/>
</dbReference>
<feature type="domain" description="MATH" evidence="14">
    <location>
        <begin position="420"/>
        <end position="553"/>
    </location>
</feature>
<comment type="pathway">
    <text evidence="2">Purine metabolism; AMP biosynthesis via salvage pathway; AMP from adenosine: step 1/1.</text>
</comment>
<comment type="similarity">
    <text evidence="4">Belongs to the carbohydrate kinase PfkB family.</text>
</comment>
<name>A0A813T052_9BILA</name>
<dbReference type="PROSITE" id="PS50097">
    <property type="entry name" value="BTB"/>
    <property type="match status" value="1"/>
</dbReference>
<dbReference type="InterPro" id="IPR002173">
    <property type="entry name" value="Carboh/pur_kinase_PfkB_CS"/>
</dbReference>
<comment type="caution">
    <text evidence="15">The sequence shown here is derived from an EMBL/GenBank/DDBJ whole genome shotgun (WGS) entry which is preliminary data.</text>
</comment>
<dbReference type="GO" id="GO:0005524">
    <property type="term" value="F:ATP binding"/>
    <property type="evidence" value="ECO:0007669"/>
    <property type="project" value="UniProtKB-KW"/>
</dbReference>
<evidence type="ECO:0000256" key="11">
    <source>
        <dbReference type="PIRSR" id="PIRSR601805-1"/>
    </source>
</evidence>
<gene>
    <name evidence="15" type="ORF">GPM918_LOCUS3547</name>
    <name evidence="16" type="ORF">SRO942_LOCUS3547</name>
</gene>
<dbReference type="CDD" id="cd01168">
    <property type="entry name" value="adenosine_kinase"/>
    <property type="match status" value="1"/>
</dbReference>